<organism evidence="3 4">
    <name type="scientific">Mycena rosella</name>
    <name type="common">Pink bonnet</name>
    <name type="synonym">Agaricus rosellus</name>
    <dbReference type="NCBI Taxonomy" id="1033263"/>
    <lineage>
        <taxon>Eukaryota</taxon>
        <taxon>Fungi</taxon>
        <taxon>Dikarya</taxon>
        <taxon>Basidiomycota</taxon>
        <taxon>Agaricomycotina</taxon>
        <taxon>Agaricomycetes</taxon>
        <taxon>Agaricomycetidae</taxon>
        <taxon>Agaricales</taxon>
        <taxon>Marasmiineae</taxon>
        <taxon>Mycenaceae</taxon>
        <taxon>Mycena</taxon>
    </lineage>
</organism>
<gene>
    <name evidence="3" type="ORF">B0H17DRAFT_1193619</name>
</gene>
<sequence length="209" mass="22193">MDLINGGAGTNASDIVVGFNDGNDVVGSNDGNFSNNNNATILNCPANAGNSNCESDANNGNIVGNTSTVSVKNGDVQEINGASPFRPTEFAVLLVFDVVITLILLPGLLLRIKRRRRESKLVDVEDGEKGLTTVPVVVTAKPELVDENSNQPPADSTAELEAGRQRIASLMERIRELEAERQPVHAPDVGDTAPAPRYSLTPTPFPFPC</sequence>
<comment type="caution">
    <text evidence="3">The sequence shown here is derived from an EMBL/GenBank/DDBJ whole genome shotgun (WGS) entry which is preliminary data.</text>
</comment>
<dbReference type="Proteomes" id="UP001221757">
    <property type="component" value="Unassembled WGS sequence"/>
</dbReference>
<keyword evidence="2" id="KW-1133">Transmembrane helix</keyword>
<feature type="transmembrane region" description="Helical" evidence="2">
    <location>
        <begin position="90"/>
        <end position="110"/>
    </location>
</feature>
<dbReference type="EMBL" id="JARKIE010000010">
    <property type="protein sequence ID" value="KAJ7704378.1"/>
    <property type="molecule type" value="Genomic_DNA"/>
</dbReference>
<evidence type="ECO:0000313" key="3">
    <source>
        <dbReference type="EMBL" id="KAJ7704378.1"/>
    </source>
</evidence>
<keyword evidence="2" id="KW-0812">Transmembrane</keyword>
<name>A0AAD7M797_MYCRO</name>
<evidence type="ECO:0000313" key="4">
    <source>
        <dbReference type="Proteomes" id="UP001221757"/>
    </source>
</evidence>
<evidence type="ECO:0000256" key="1">
    <source>
        <dbReference type="SAM" id="MobiDB-lite"/>
    </source>
</evidence>
<accession>A0AAD7M797</accession>
<keyword evidence="2" id="KW-0472">Membrane</keyword>
<feature type="region of interest" description="Disordered" evidence="1">
    <location>
        <begin position="179"/>
        <end position="209"/>
    </location>
</feature>
<protein>
    <submittedName>
        <fullName evidence="3">Uncharacterized protein</fullName>
    </submittedName>
</protein>
<evidence type="ECO:0000256" key="2">
    <source>
        <dbReference type="SAM" id="Phobius"/>
    </source>
</evidence>
<proteinExistence type="predicted"/>
<dbReference type="AlphaFoldDB" id="A0AAD7M797"/>
<reference evidence="3" key="1">
    <citation type="submission" date="2023-03" db="EMBL/GenBank/DDBJ databases">
        <title>Massive genome expansion in bonnet fungi (Mycena s.s.) driven by repeated elements and novel gene families across ecological guilds.</title>
        <authorList>
            <consortium name="Lawrence Berkeley National Laboratory"/>
            <person name="Harder C.B."/>
            <person name="Miyauchi S."/>
            <person name="Viragh M."/>
            <person name="Kuo A."/>
            <person name="Thoen E."/>
            <person name="Andreopoulos B."/>
            <person name="Lu D."/>
            <person name="Skrede I."/>
            <person name="Drula E."/>
            <person name="Henrissat B."/>
            <person name="Morin E."/>
            <person name="Kohler A."/>
            <person name="Barry K."/>
            <person name="LaButti K."/>
            <person name="Morin E."/>
            <person name="Salamov A."/>
            <person name="Lipzen A."/>
            <person name="Mereny Z."/>
            <person name="Hegedus B."/>
            <person name="Baldrian P."/>
            <person name="Stursova M."/>
            <person name="Weitz H."/>
            <person name="Taylor A."/>
            <person name="Grigoriev I.V."/>
            <person name="Nagy L.G."/>
            <person name="Martin F."/>
            <person name="Kauserud H."/>
        </authorList>
    </citation>
    <scope>NUCLEOTIDE SEQUENCE</scope>
    <source>
        <strain evidence="3">CBHHK067</strain>
    </source>
</reference>
<keyword evidence="4" id="KW-1185">Reference proteome</keyword>